<sequence>MMELETFPASAAFQKQLRTLCLKEFPCGTGNWRETKAKSIQQLKANENVDSKYSITLKEYGAEHEKTETLEEYVGSKYSPWNLDYSWSSEAKRLREIAVKSPWLLDDNFILNHFETLRIVDKGVTEVDSNLLHFKNLKELTLSANHLVTVNSKHLPPNLKVLELCANKISDLSALCVRPPQSMIHLGLGFNKISFMGDYLTGDYWPQMLSLDLSNNNLTDLLDVVRKLGTLPKLRNLILQGNPLSLIAGYRGYTIDSMRKLSVLDDIMISADERHHYKGLAKRREYILDEAKVTLHVSYIKGLPVPEEVKNPEEQPEFPVIERKYYVQFMFLHDTAGKGDMLEVSHDDLGELSPLPGEDQSVYSEEATKARQRISAMMSDDPEENSTPAEAAKNVNFTAEPEVVIAREPTETATEQEQLSPTKSSTPKVDEQEQIEEEEKQELQLEAIKLGGAIWAEEVELDTSQLVVRDELLDLRNFFKQGMQFSVIEEMVQCFPSEGSPCSTPTQKKPAEKEKDKKKDKKDDKAKGGGKDDKKKKGKKEPEVEMKRMPPTYSTLATWHQPLEEFLEGEYEFTAVFTKGGIEPASTVKSVDTDSKKTGKKEDKKKPGSPKKKDEGKGGKESRKNSAVKGGKDDKKGDKGGKGGKAAPATVDEEGDEPAPPPPLEVEISVKLHHWRTAHDSLKEEEEKNRALEQQQQV</sequence>
<dbReference type="PANTHER" id="PTHR15454:SF19">
    <property type="entry name" value="LEUCINE-RICH REPEAT-CONTAINING PROTEIN 51"/>
    <property type="match status" value="1"/>
</dbReference>
<dbReference type="SUPFAM" id="SSF52075">
    <property type="entry name" value="Outer arm dynein light chain 1"/>
    <property type="match status" value="1"/>
</dbReference>
<dbReference type="Gene3D" id="3.80.10.10">
    <property type="entry name" value="Ribonuclease Inhibitor"/>
    <property type="match status" value="2"/>
</dbReference>
<proteinExistence type="predicted"/>
<evidence type="ECO:0000313" key="4">
    <source>
        <dbReference type="EMBL" id="OWF52155.1"/>
    </source>
</evidence>
<feature type="compositionally biased region" description="Basic and acidic residues" evidence="3">
    <location>
        <begin position="677"/>
        <end position="691"/>
    </location>
</feature>
<comment type="caution">
    <text evidence="4">The sequence shown here is derived from an EMBL/GenBank/DDBJ whole genome shotgun (WGS) entry which is preliminary data.</text>
</comment>
<feature type="compositionally biased region" description="Polar residues" evidence="3">
    <location>
        <begin position="411"/>
        <end position="427"/>
    </location>
</feature>
<dbReference type="EMBL" id="NEDP02001925">
    <property type="protein sequence ID" value="OWF52155.1"/>
    <property type="molecule type" value="Genomic_DNA"/>
</dbReference>
<feature type="region of interest" description="Disordered" evidence="3">
    <location>
        <begin position="579"/>
        <end position="698"/>
    </location>
</feature>
<accession>A0A210QTV4</accession>
<organism evidence="4 5">
    <name type="scientific">Mizuhopecten yessoensis</name>
    <name type="common">Japanese scallop</name>
    <name type="synonym">Patinopecten yessoensis</name>
    <dbReference type="NCBI Taxonomy" id="6573"/>
    <lineage>
        <taxon>Eukaryota</taxon>
        <taxon>Metazoa</taxon>
        <taxon>Spiralia</taxon>
        <taxon>Lophotrochozoa</taxon>
        <taxon>Mollusca</taxon>
        <taxon>Bivalvia</taxon>
        <taxon>Autobranchia</taxon>
        <taxon>Pteriomorphia</taxon>
        <taxon>Pectinida</taxon>
        <taxon>Pectinoidea</taxon>
        <taxon>Pectinidae</taxon>
        <taxon>Mizuhopecten</taxon>
    </lineage>
</organism>
<name>A0A210QTV4_MIZYE</name>
<gene>
    <name evidence="4" type="ORF">KP79_PYT15713</name>
</gene>
<evidence type="ECO:0000313" key="5">
    <source>
        <dbReference type="Proteomes" id="UP000242188"/>
    </source>
</evidence>
<dbReference type="PANTHER" id="PTHR15454">
    <property type="entry name" value="NISCHARIN RELATED"/>
    <property type="match status" value="1"/>
</dbReference>
<dbReference type="Proteomes" id="UP000242188">
    <property type="component" value="Unassembled WGS sequence"/>
</dbReference>
<evidence type="ECO:0000256" key="2">
    <source>
        <dbReference type="ARBA" id="ARBA00022737"/>
    </source>
</evidence>
<feature type="region of interest" description="Disordered" evidence="3">
    <location>
        <begin position="409"/>
        <end position="439"/>
    </location>
</feature>
<dbReference type="PROSITE" id="PS51450">
    <property type="entry name" value="LRR"/>
    <property type="match status" value="1"/>
</dbReference>
<dbReference type="GO" id="GO:0005737">
    <property type="term" value="C:cytoplasm"/>
    <property type="evidence" value="ECO:0007669"/>
    <property type="project" value="TreeGrafter"/>
</dbReference>
<reference evidence="4 5" key="1">
    <citation type="journal article" date="2017" name="Nat. Ecol. Evol.">
        <title>Scallop genome provides insights into evolution of bilaterian karyotype and development.</title>
        <authorList>
            <person name="Wang S."/>
            <person name="Zhang J."/>
            <person name="Jiao W."/>
            <person name="Li J."/>
            <person name="Xun X."/>
            <person name="Sun Y."/>
            <person name="Guo X."/>
            <person name="Huan P."/>
            <person name="Dong B."/>
            <person name="Zhang L."/>
            <person name="Hu X."/>
            <person name="Sun X."/>
            <person name="Wang J."/>
            <person name="Zhao C."/>
            <person name="Wang Y."/>
            <person name="Wang D."/>
            <person name="Huang X."/>
            <person name="Wang R."/>
            <person name="Lv J."/>
            <person name="Li Y."/>
            <person name="Zhang Z."/>
            <person name="Liu B."/>
            <person name="Lu W."/>
            <person name="Hui Y."/>
            <person name="Liang J."/>
            <person name="Zhou Z."/>
            <person name="Hou R."/>
            <person name="Li X."/>
            <person name="Liu Y."/>
            <person name="Li H."/>
            <person name="Ning X."/>
            <person name="Lin Y."/>
            <person name="Zhao L."/>
            <person name="Xing Q."/>
            <person name="Dou J."/>
            <person name="Li Y."/>
            <person name="Mao J."/>
            <person name="Guo H."/>
            <person name="Dou H."/>
            <person name="Li T."/>
            <person name="Mu C."/>
            <person name="Jiang W."/>
            <person name="Fu Q."/>
            <person name="Fu X."/>
            <person name="Miao Y."/>
            <person name="Liu J."/>
            <person name="Yu Q."/>
            <person name="Li R."/>
            <person name="Liao H."/>
            <person name="Li X."/>
            <person name="Kong Y."/>
            <person name="Jiang Z."/>
            <person name="Chourrout D."/>
            <person name="Li R."/>
            <person name="Bao Z."/>
        </authorList>
    </citation>
    <scope>NUCLEOTIDE SEQUENCE [LARGE SCALE GENOMIC DNA]</scope>
    <source>
        <strain evidence="4 5">PY_sf001</strain>
    </source>
</reference>
<protein>
    <submittedName>
        <fullName evidence="4">Leucine-rich repeat-containing protein 43</fullName>
    </submittedName>
</protein>
<feature type="compositionally biased region" description="Basic and acidic residues" evidence="3">
    <location>
        <begin position="509"/>
        <end position="548"/>
    </location>
</feature>
<keyword evidence="1" id="KW-0433">Leucine-rich repeat</keyword>
<dbReference type="STRING" id="6573.A0A210QTV4"/>
<keyword evidence="2" id="KW-0677">Repeat</keyword>
<dbReference type="InterPro" id="IPR001611">
    <property type="entry name" value="Leu-rich_rpt"/>
</dbReference>
<keyword evidence="5" id="KW-1185">Reference proteome</keyword>
<dbReference type="InterPro" id="IPR032675">
    <property type="entry name" value="LRR_dom_sf"/>
</dbReference>
<evidence type="ECO:0000256" key="1">
    <source>
        <dbReference type="ARBA" id="ARBA00022614"/>
    </source>
</evidence>
<feature type="region of interest" description="Disordered" evidence="3">
    <location>
        <begin position="497"/>
        <end position="556"/>
    </location>
</feature>
<feature type="compositionally biased region" description="Basic and acidic residues" evidence="3">
    <location>
        <begin position="591"/>
        <end position="641"/>
    </location>
</feature>
<evidence type="ECO:0000256" key="3">
    <source>
        <dbReference type="SAM" id="MobiDB-lite"/>
    </source>
</evidence>
<dbReference type="AlphaFoldDB" id="A0A210QTV4"/>
<dbReference type="OrthoDB" id="433501at2759"/>